<name>A0A7C1SRH9_UNCKA</name>
<dbReference type="InterPro" id="IPR043129">
    <property type="entry name" value="ATPase_NBD"/>
</dbReference>
<sequence length="318" mass="34724">MIKLPSLRKKEEFPDQFFALDLGGKIFKVFVLDYSGGSVSPLGSRKIPRTDTAEEDLKEAVEELKHDFPEAKPLAVVGVSGPHTLAFTTVVRSSTDRDVEELAVHARGAALEDAQKELREGLGDPKLSVTEIEAEILEVKEVDKLEVYIFSSFADGSYLGQLANLVKNAGLSLWGFSSLPFNLVSKLSEDEELNALIFDIGGSKTEISLAFGGQLMDTKSFFWDFKENGNPTAFLDLWLNAVSSALSAFEGVETFPPKIFLTGGAAAFSGLLEVLSSYPWSKDHPFEVAPEVVTLEEEKLPLSLGQVAKRVKEEGSDE</sequence>
<gene>
    <name evidence="1" type="ORF">ENI09_00495</name>
</gene>
<reference evidence="1" key="1">
    <citation type="journal article" date="2020" name="mSystems">
        <title>Genome- and Community-Level Interaction Insights into Carbon Utilization and Element Cycling Functions of Hydrothermarchaeota in Hydrothermal Sediment.</title>
        <authorList>
            <person name="Zhou Z."/>
            <person name="Liu Y."/>
            <person name="Xu W."/>
            <person name="Pan J."/>
            <person name="Luo Z.H."/>
            <person name="Li M."/>
        </authorList>
    </citation>
    <scope>NUCLEOTIDE SEQUENCE [LARGE SCALE GENOMIC DNA]</scope>
    <source>
        <strain evidence="1">HyVt-365</strain>
    </source>
</reference>
<comment type="caution">
    <text evidence="1">The sequence shown here is derived from an EMBL/GenBank/DDBJ whole genome shotgun (WGS) entry which is preliminary data.</text>
</comment>
<organism evidence="1">
    <name type="scientific">candidate division WWE3 bacterium</name>
    <dbReference type="NCBI Taxonomy" id="2053526"/>
    <lineage>
        <taxon>Bacteria</taxon>
        <taxon>Katanobacteria</taxon>
    </lineage>
</organism>
<dbReference type="SUPFAM" id="SSF53067">
    <property type="entry name" value="Actin-like ATPase domain"/>
    <property type="match status" value="1"/>
</dbReference>
<dbReference type="Proteomes" id="UP000885744">
    <property type="component" value="Unassembled WGS sequence"/>
</dbReference>
<dbReference type="AlphaFoldDB" id="A0A7C1SRH9"/>
<evidence type="ECO:0000313" key="1">
    <source>
        <dbReference type="EMBL" id="HEB13878.1"/>
    </source>
</evidence>
<accession>A0A7C1SRH9</accession>
<proteinExistence type="predicted"/>
<evidence type="ECO:0008006" key="2">
    <source>
        <dbReference type="Google" id="ProtNLM"/>
    </source>
</evidence>
<dbReference type="EMBL" id="DRHH01000018">
    <property type="protein sequence ID" value="HEB13878.1"/>
    <property type="molecule type" value="Genomic_DNA"/>
</dbReference>
<protein>
    <recommendedName>
        <fullName evidence="2">SHS2 domain-containing protein</fullName>
    </recommendedName>
</protein>